<comment type="caution">
    <text evidence="1">The sequence shown here is derived from an EMBL/GenBank/DDBJ whole genome shotgun (WGS) entry which is preliminary data.</text>
</comment>
<gene>
    <name evidence="1" type="ORF">ACFOZ4_17075</name>
</gene>
<evidence type="ECO:0008006" key="3">
    <source>
        <dbReference type="Google" id="ProtNLM"/>
    </source>
</evidence>
<proteinExistence type="predicted"/>
<organism evidence="1 2">
    <name type="scientific">Hamadaea flava</name>
    <dbReference type="NCBI Taxonomy" id="1742688"/>
    <lineage>
        <taxon>Bacteria</taxon>
        <taxon>Bacillati</taxon>
        <taxon>Actinomycetota</taxon>
        <taxon>Actinomycetes</taxon>
        <taxon>Micromonosporales</taxon>
        <taxon>Micromonosporaceae</taxon>
        <taxon>Hamadaea</taxon>
    </lineage>
</organism>
<evidence type="ECO:0000313" key="1">
    <source>
        <dbReference type="EMBL" id="MFC4132321.1"/>
    </source>
</evidence>
<accession>A0ABV8LPF4</accession>
<dbReference type="EMBL" id="JBHSAY010000009">
    <property type="protein sequence ID" value="MFC4132321.1"/>
    <property type="molecule type" value="Genomic_DNA"/>
</dbReference>
<dbReference type="Proteomes" id="UP001595816">
    <property type="component" value="Unassembled WGS sequence"/>
</dbReference>
<keyword evidence="2" id="KW-1185">Reference proteome</keyword>
<dbReference type="SUPFAM" id="SSF48371">
    <property type="entry name" value="ARM repeat"/>
    <property type="match status" value="1"/>
</dbReference>
<reference evidence="2" key="1">
    <citation type="journal article" date="2019" name="Int. J. Syst. Evol. Microbiol.">
        <title>The Global Catalogue of Microorganisms (GCM) 10K type strain sequencing project: providing services to taxonomists for standard genome sequencing and annotation.</title>
        <authorList>
            <consortium name="The Broad Institute Genomics Platform"/>
            <consortium name="The Broad Institute Genome Sequencing Center for Infectious Disease"/>
            <person name="Wu L."/>
            <person name="Ma J."/>
        </authorList>
    </citation>
    <scope>NUCLEOTIDE SEQUENCE [LARGE SCALE GENOMIC DNA]</scope>
    <source>
        <strain evidence="2">CGMCC 4.7289</strain>
    </source>
</reference>
<name>A0ABV8LPF4_9ACTN</name>
<sequence length="1105" mass="119955">MISASSLRQSVDKLSYPQRVRLLAQHARRTAGTPELAAVVAELSAGDSFSREMAVLLAGVAQDGVALRPFRTDPDGVIRARATKLWLLSGAAGHSAVRELLDDAPLATRQVVYGLLRRKRSRVRLPGLADAIVDGVRARFGDDEASRLLPACTPETVARLLPEIGPRSTWYATVTAHPLPALAEARRQLADLPEAQRKSWWNWPGGGILSASATQPEAVLDLLAEYAPAAALPGGGIDHVRLAKAYPERFLALMLEPRRANWLRRATLPRPLLSAFRRLPDDQLIQLAVRLREAGRLPELLARLAPSRRGAIFDGAYAGVDRTQLMLTDVHLEVLPWQRRVTEARRMLALERTQTTVLRVRLTGFLPWAEAEPKLLAAARSPVADERAYAYEHLAWCAARSADPGVVTQLVQHLLRLRNEQDPVRSRALAAFAAVAPRLIEPATIDDLTTVFGDALAARDASATTRSAIQQVALGVLVTHAADATLSQAALLWLEALFGDDRLPYLGRLELRRGQEHQAFAAVREWIDSGVRRNKYALLLAFTTALGRRAYNLVDLQAMLRETIRVARPSTVVRSAIELWLDDPAHRDTRVEEVLRADLSAIAVPTVWSIVQGRRTDLLDLVLGKKAPAGAFIAKGARWVPGYASHVRRWLPRHRARWVELLSGIVADAGATVSARCSAIWSAARVPDLGWAVAERWHDSPNVALAEAALGALPWTDRPAEALPLLLAHTGDDRARVAVYALRRAARFVTPSALGEVVTTALAGPLKVTSRKEITRLAADFSVPQAGTILYAEWSRPDAHRDVRAALIGVARLRLEQPSSWLILTEAAESGEYAAVVALGAAYPMLLPDHARTRYAALILAGCRSSDEKAADHAWARVPTWAAWADGLDATIMAGLTDLSPTGPGPAAIATLVTLLRTGAGQSTADSVLRRLVELAVADPDDDPQRDRVPLRRAQSTLSAIATAVRTDDTGFDRDALAGLARYAATHDPLLVDAVSLLVQVTGEHDVAEICDRLADRPVAAAAVADLVRAAGVRREWTREVAPRLAESLRQRGDLAGGLTAVALSRLGDTVGFAEPYRELVRSLRSHPVADVRDAAYAIRLSDHV</sequence>
<dbReference type="InterPro" id="IPR016024">
    <property type="entry name" value="ARM-type_fold"/>
</dbReference>
<protein>
    <recommendedName>
        <fullName evidence="3">HEAT repeat domain-containing protein</fullName>
    </recommendedName>
</protein>
<dbReference type="RefSeq" id="WP_253753461.1">
    <property type="nucleotide sequence ID" value="NZ_JAMZDZ010000001.1"/>
</dbReference>
<evidence type="ECO:0000313" key="2">
    <source>
        <dbReference type="Proteomes" id="UP001595816"/>
    </source>
</evidence>